<evidence type="ECO:0000256" key="1">
    <source>
        <dbReference type="ARBA" id="ARBA00022676"/>
    </source>
</evidence>
<dbReference type="Pfam" id="PF03808">
    <property type="entry name" value="Glyco_tran_WecG"/>
    <property type="match status" value="1"/>
</dbReference>
<dbReference type="AlphaFoldDB" id="A0A0P6VRV8"/>
<name>A0A0P6VRV8_9XANT</name>
<dbReference type="PATRIC" id="fig|53413.25.peg.1805"/>
<dbReference type="PANTHER" id="PTHR34136">
    <property type="match status" value="1"/>
</dbReference>
<accession>A0A0P6VRV8</accession>
<protein>
    <submittedName>
        <fullName evidence="3">Polysaccharide biosynthesis protein GumM</fullName>
    </submittedName>
</protein>
<sequence length="266" mass="29378">MMQGQRVDMETTGIASGTTPPGVVIPLGGFPVLSTTQEAFALDLFHALAARQPRRVFFANTNFIVQCQALRMRMRMREPSVRIVNDGIGMDLAARLIHGRRFAGNLNGTDLIPYLCRESAQPLKFFLLGGRPGVGKTAAATLTGTLGQQVVGMCDGYGEFAAAGEGLAERINRSGADVLLVAFGNPLQERWILDHSHALSVPLVFGVGALLDFLSGTAKRAPEWVRRLHLEWMYRLLNEPRRLLKRYSWDLLVFFRTCLRAGKQLP</sequence>
<evidence type="ECO:0000256" key="2">
    <source>
        <dbReference type="ARBA" id="ARBA00022679"/>
    </source>
</evidence>
<gene>
    <name evidence="3" type="ORF">XAXN_16815</name>
</gene>
<comment type="caution">
    <text evidence="3">The sequence shown here is derived from an EMBL/GenBank/DDBJ whole genome shotgun (WGS) entry which is preliminary data.</text>
</comment>
<dbReference type="NCBIfam" id="TIGR00696">
    <property type="entry name" value="wecG_tagA_cpsF"/>
    <property type="match status" value="1"/>
</dbReference>
<dbReference type="CDD" id="cd06533">
    <property type="entry name" value="Glyco_transf_WecG_TagA"/>
    <property type="match status" value="1"/>
</dbReference>
<dbReference type="RefSeq" id="WP_054320358.1">
    <property type="nucleotide sequence ID" value="NZ_JFAQ01000190.1"/>
</dbReference>
<evidence type="ECO:0000313" key="4">
    <source>
        <dbReference type="Proteomes" id="UP000054035"/>
    </source>
</evidence>
<keyword evidence="1" id="KW-0328">Glycosyltransferase</keyword>
<dbReference type="InterPro" id="IPR004629">
    <property type="entry name" value="WecG_TagA_CpsF"/>
</dbReference>
<evidence type="ECO:0000313" key="3">
    <source>
        <dbReference type="EMBL" id="KPL47931.1"/>
    </source>
</evidence>
<dbReference type="Proteomes" id="UP000054035">
    <property type="component" value="Unassembled WGS sequence"/>
</dbReference>
<dbReference type="EMBL" id="JFAQ01000190">
    <property type="protein sequence ID" value="KPL47931.1"/>
    <property type="molecule type" value="Genomic_DNA"/>
</dbReference>
<organism evidence="3 4">
    <name type="scientific">Xanthomonas axonopodis</name>
    <dbReference type="NCBI Taxonomy" id="53413"/>
    <lineage>
        <taxon>Bacteria</taxon>
        <taxon>Pseudomonadati</taxon>
        <taxon>Pseudomonadota</taxon>
        <taxon>Gammaproteobacteria</taxon>
        <taxon>Lysobacterales</taxon>
        <taxon>Lysobacteraceae</taxon>
        <taxon>Xanthomonas</taxon>
    </lineage>
</organism>
<dbReference type="PANTHER" id="PTHR34136:SF1">
    <property type="entry name" value="UDP-N-ACETYL-D-MANNOSAMINURONIC ACID TRANSFERASE"/>
    <property type="match status" value="1"/>
</dbReference>
<dbReference type="GO" id="GO:0016758">
    <property type="term" value="F:hexosyltransferase activity"/>
    <property type="evidence" value="ECO:0007669"/>
    <property type="project" value="TreeGrafter"/>
</dbReference>
<reference evidence="3 4" key="1">
    <citation type="submission" date="2014-02" db="EMBL/GenBank/DDBJ databases">
        <title>Genome sequence of Xanthomonas axonopodis DSM 3585 (T).</title>
        <authorList>
            <person name="Midha S."/>
            <person name="Patil P.B."/>
        </authorList>
    </citation>
    <scope>NUCLEOTIDE SEQUENCE [LARGE SCALE GENOMIC DNA]</scope>
    <source>
        <strain evidence="3 4">DSM 3585</strain>
    </source>
</reference>
<keyword evidence="2" id="KW-0808">Transferase</keyword>
<proteinExistence type="predicted"/>